<organism evidence="4 5">
    <name type="scientific">Urochloa decumbens</name>
    <dbReference type="NCBI Taxonomy" id="240449"/>
    <lineage>
        <taxon>Eukaryota</taxon>
        <taxon>Viridiplantae</taxon>
        <taxon>Streptophyta</taxon>
        <taxon>Embryophyta</taxon>
        <taxon>Tracheophyta</taxon>
        <taxon>Spermatophyta</taxon>
        <taxon>Magnoliopsida</taxon>
        <taxon>Liliopsida</taxon>
        <taxon>Poales</taxon>
        <taxon>Poaceae</taxon>
        <taxon>PACMAD clade</taxon>
        <taxon>Panicoideae</taxon>
        <taxon>Panicodae</taxon>
        <taxon>Paniceae</taxon>
        <taxon>Melinidinae</taxon>
        <taxon>Urochloa</taxon>
    </lineage>
</organism>
<evidence type="ECO:0000256" key="1">
    <source>
        <dbReference type="ARBA" id="ARBA00022737"/>
    </source>
</evidence>
<dbReference type="NCBIfam" id="TIGR00756">
    <property type="entry name" value="PPR"/>
    <property type="match status" value="2"/>
</dbReference>
<evidence type="ECO:0000256" key="2">
    <source>
        <dbReference type="ARBA" id="ARBA00022946"/>
    </source>
</evidence>
<dbReference type="InterPro" id="IPR046960">
    <property type="entry name" value="PPR_At4g14850-like_plant"/>
</dbReference>
<protein>
    <recommendedName>
        <fullName evidence="6">Pentatricopeptide repeat-containing protein</fullName>
    </recommendedName>
</protein>
<evidence type="ECO:0000256" key="3">
    <source>
        <dbReference type="PROSITE-ProRule" id="PRU00708"/>
    </source>
</evidence>
<keyword evidence="1" id="KW-0677">Repeat</keyword>
<dbReference type="PROSITE" id="PS51375">
    <property type="entry name" value="PPR"/>
    <property type="match status" value="2"/>
</dbReference>
<sequence length="568" mass="62371">MTPKPRGAAGPRSPLMAATSTSPHSAAAAIIVDGLPHFLRRALRTHSAVLCAHAFLLRRGLLLGQPVHAGLLLTASACSAASPPAHVLRLLLQHLPPPLPLFSIDAALRALAPRIPFSALLSLFASLLRSHHPLFPDRFSFPPLLSAAASAASPRLHLPSALTLHAQLLRRGLLFSAPPHAANALLHFYAAAGRLSSARHLFDEMPFRDIASCNTLMTAFVGTAGGIDAARQLFDRMLLRNVVSWNVMINGYVKAKRPEQALEVVRWMAAVGVRGTGTTVVGAATACARLGRLGAGREVHCAFLRRFEDDNLLVWTALLDMYSKCRRVKAARTVFDRLGVRNLVCWNAMIIGHCVYGEPGDGIKLFHQMIRPGNVRPDEVTFIGVLCACARLGLLDDGRSYFEQMSTTYNLKPTFAHYWCMANLYGSVGLLEEAEGLLQSVPEDLKARALGGLLGLCRFRGEWGLGERIALRLIELEPNNNAHYALLCSVYAAAGRWEEAHRMKATMKERNEKFSPGYRLVNLNEIIHEFRAREKQPENQEIYAILDDLATRLKLGCKENVQSDFGIK</sequence>
<feature type="repeat" description="PPR" evidence="3">
    <location>
        <begin position="241"/>
        <end position="275"/>
    </location>
</feature>
<proteinExistence type="predicted"/>
<dbReference type="InterPro" id="IPR046848">
    <property type="entry name" value="E_motif"/>
</dbReference>
<dbReference type="InterPro" id="IPR011990">
    <property type="entry name" value="TPR-like_helical_dom_sf"/>
</dbReference>
<dbReference type="FunFam" id="1.25.40.10:FF:001237">
    <property type="entry name" value="Pentatricopeptide repeat-containing protein"/>
    <property type="match status" value="1"/>
</dbReference>
<dbReference type="SUPFAM" id="SSF48452">
    <property type="entry name" value="TPR-like"/>
    <property type="match status" value="1"/>
</dbReference>
<dbReference type="Pfam" id="PF01535">
    <property type="entry name" value="PPR"/>
    <property type="match status" value="2"/>
</dbReference>
<evidence type="ECO:0000313" key="4">
    <source>
        <dbReference type="EMBL" id="CAL4939189.1"/>
    </source>
</evidence>
<keyword evidence="5" id="KW-1185">Reference proteome</keyword>
<evidence type="ECO:0008006" key="6">
    <source>
        <dbReference type="Google" id="ProtNLM"/>
    </source>
</evidence>
<evidence type="ECO:0000313" key="5">
    <source>
        <dbReference type="Proteomes" id="UP001497457"/>
    </source>
</evidence>
<dbReference type="Gene3D" id="1.25.40.10">
    <property type="entry name" value="Tetratricopeptide repeat domain"/>
    <property type="match status" value="3"/>
</dbReference>
<dbReference type="Pfam" id="PF20431">
    <property type="entry name" value="E_motif"/>
    <property type="match status" value="1"/>
</dbReference>
<keyword evidence="2" id="KW-0809">Transit peptide</keyword>
<dbReference type="Proteomes" id="UP001497457">
    <property type="component" value="Chromosome 16b"/>
</dbReference>
<gene>
    <name evidence="4" type="ORF">URODEC1_LOCUS31757</name>
</gene>
<dbReference type="PANTHER" id="PTHR47926:SF365">
    <property type="entry name" value="DYW DOMAIN-CONTAINING PROTEIN"/>
    <property type="match status" value="1"/>
</dbReference>
<dbReference type="InterPro" id="IPR002885">
    <property type="entry name" value="PPR_rpt"/>
</dbReference>
<dbReference type="Pfam" id="PF13041">
    <property type="entry name" value="PPR_2"/>
    <property type="match status" value="2"/>
</dbReference>
<dbReference type="EMBL" id="OZ075126">
    <property type="protein sequence ID" value="CAL4939189.1"/>
    <property type="molecule type" value="Genomic_DNA"/>
</dbReference>
<reference evidence="5" key="1">
    <citation type="submission" date="2024-06" db="EMBL/GenBank/DDBJ databases">
        <authorList>
            <person name="Ryan C."/>
        </authorList>
    </citation>
    <scope>NUCLEOTIDE SEQUENCE [LARGE SCALE GENOMIC DNA]</scope>
</reference>
<dbReference type="AlphaFoldDB" id="A0ABC8Y9Q2"/>
<feature type="repeat" description="PPR" evidence="3">
    <location>
        <begin position="342"/>
        <end position="376"/>
    </location>
</feature>
<reference evidence="4 5" key="2">
    <citation type="submission" date="2024-10" db="EMBL/GenBank/DDBJ databases">
        <authorList>
            <person name="Ryan C."/>
        </authorList>
    </citation>
    <scope>NUCLEOTIDE SEQUENCE [LARGE SCALE GENOMIC DNA]</scope>
</reference>
<accession>A0ABC8Y9Q2</accession>
<name>A0ABC8Y9Q2_9POAL</name>
<dbReference type="PANTHER" id="PTHR47926">
    <property type="entry name" value="PENTATRICOPEPTIDE REPEAT-CONTAINING PROTEIN"/>
    <property type="match status" value="1"/>
</dbReference>